<reference evidence="1" key="1">
    <citation type="submission" date="2014-01" db="EMBL/GenBank/DDBJ databases">
        <title>The genome of the white-rot fungus Pycnoporus cinnabarinus: a basidiomycete model with a versatile arsenal for lignocellulosic biomass breakdown.</title>
        <authorList>
            <person name="Levasseur A."/>
            <person name="Lomascolo A."/>
            <person name="Ruiz-Duenas F.J."/>
            <person name="Uzan E."/>
            <person name="Piumi F."/>
            <person name="Kues U."/>
            <person name="Ram A.F.J."/>
            <person name="Murat C."/>
            <person name="Haon M."/>
            <person name="Benoit I."/>
            <person name="Arfi Y."/>
            <person name="Chevret D."/>
            <person name="Drula E."/>
            <person name="Kwon M.J."/>
            <person name="Gouret P."/>
            <person name="Lesage-Meessen L."/>
            <person name="Lombard V."/>
            <person name="Mariette J."/>
            <person name="Noirot C."/>
            <person name="Park J."/>
            <person name="Patyshakuliyeva A."/>
            <person name="Wieneger R.A.B."/>
            <person name="Wosten H.A.B."/>
            <person name="Martin F."/>
            <person name="Coutinho P.M."/>
            <person name="de Vries R."/>
            <person name="Martinez A.T."/>
            <person name="Klopp C."/>
            <person name="Pontarotti P."/>
            <person name="Henrissat B."/>
            <person name="Record E."/>
        </authorList>
    </citation>
    <scope>NUCLEOTIDE SEQUENCE [LARGE SCALE GENOMIC DNA]</scope>
    <source>
        <strain evidence="1">BRFM137</strain>
    </source>
</reference>
<accession>A0A060SJZ4</accession>
<organism evidence="1 2">
    <name type="scientific">Pycnoporus cinnabarinus</name>
    <name type="common">Cinnabar-red polypore</name>
    <name type="synonym">Trametes cinnabarina</name>
    <dbReference type="NCBI Taxonomy" id="5643"/>
    <lineage>
        <taxon>Eukaryota</taxon>
        <taxon>Fungi</taxon>
        <taxon>Dikarya</taxon>
        <taxon>Basidiomycota</taxon>
        <taxon>Agaricomycotina</taxon>
        <taxon>Agaricomycetes</taxon>
        <taxon>Polyporales</taxon>
        <taxon>Polyporaceae</taxon>
        <taxon>Trametes</taxon>
    </lineage>
</organism>
<gene>
    <name evidence="1" type="ORF">BN946_scf184979.g71</name>
</gene>
<dbReference type="HOGENOM" id="CLU_934280_0_0_1"/>
<dbReference type="OrthoDB" id="2756360at2759"/>
<keyword evidence="2" id="KW-1185">Reference proteome</keyword>
<name>A0A060SJZ4_PYCCI</name>
<evidence type="ECO:0000313" key="2">
    <source>
        <dbReference type="Proteomes" id="UP000029665"/>
    </source>
</evidence>
<dbReference type="EMBL" id="CCBP010000174">
    <property type="protein sequence ID" value="CDO74516.1"/>
    <property type="molecule type" value="Genomic_DNA"/>
</dbReference>
<sequence length="298" mass="32954">MMSLGASSHFSSSSLAAISLAAQSAALVSDALDFCALSTASYPVSMETFTDCIFAQPLVKRALSIVAFETLKDISPLSATVRATLGLLGHQYNLATILLDDGRKTHIRVDYFAIPLPNTSSRLSLHIDDDYKRLTRDSKLLSRLATTGLAPTFLTLGGLSALFRVAQQKAAHCPYDVFSRNCFWMTDSLFYSVAKRDTRVWLAPGMELTPRGPLERFLRGEDGVVDAAVACGTPNEAARFWARSTAHVVRSIHMFFNRGGAHQSRGHDQELDEWIAQWKRHSERDIRQGDLDEVCRAQ</sequence>
<dbReference type="Proteomes" id="UP000029665">
    <property type="component" value="Unassembled WGS sequence"/>
</dbReference>
<evidence type="ECO:0000313" key="1">
    <source>
        <dbReference type="EMBL" id="CDO74516.1"/>
    </source>
</evidence>
<proteinExistence type="predicted"/>
<dbReference type="OMA" id="DVFSRNC"/>
<comment type="caution">
    <text evidence="1">The sequence shown here is derived from an EMBL/GenBank/DDBJ whole genome shotgun (WGS) entry which is preliminary data.</text>
</comment>
<protein>
    <submittedName>
        <fullName evidence="1">Uncharacterized protein</fullName>
    </submittedName>
</protein>
<dbReference type="AlphaFoldDB" id="A0A060SJZ4"/>